<comment type="caution">
    <text evidence="2">The sequence shown here is derived from an EMBL/GenBank/DDBJ whole genome shotgun (WGS) entry which is preliminary data.</text>
</comment>
<proteinExistence type="predicted"/>
<evidence type="ECO:0000313" key="2">
    <source>
        <dbReference type="EMBL" id="PPK87770.1"/>
    </source>
</evidence>
<dbReference type="AlphaFoldDB" id="A0A2S6I8E9"/>
<sequence length="239" mass="25597">MSALRSTGWLFVLGACGVLIPYAVLAIRFDYPGILRRDPGEILMAFHAGGTGLRITWWLFAVLGLPLLVACQQLGRTLEADAPAARWLTAVGTLGLFVQVVGLLRWSFVVPLLAGNYVSGDETTQRIAVALFQLVHQYGGVVLGEHLGQLFTIGWVVGITGLLRSAWHFPAWFAALGYASSAIYLAAQAELFATVLPGFPVWGRAGFVGSTLWLVWLVALGLQLALHPSVSAGRVSAGR</sequence>
<feature type="transmembrane region" description="Helical" evidence="1">
    <location>
        <begin position="55"/>
        <end position="75"/>
    </location>
</feature>
<protein>
    <submittedName>
        <fullName evidence="2">Uncharacterized protein DUF4386</fullName>
    </submittedName>
</protein>
<keyword evidence="1" id="KW-0812">Transmembrane</keyword>
<dbReference type="OrthoDB" id="326446at2"/>
<dbReference type="RefSeq" id="WP_104418359.1">
    <property type="nucleotide sequence ID" value="NZ_PTJC01000005.1"/>
</dbReference>
<gene>
    <name evidence="2" type="ORF">CLV84_0721</name>
</gene>
<dbReference type="EMBL" id="PTJC01000005">
    <property type="protein sequence ID" value="PPK87770.1"/>
    <property type="molecule type" value="Genomic_DNA"/>
</dbReference>
<feature type="transmembrane region" description="Helical" evidence="1">
    <location>
        <begin position="146"/>
        <end position="163"/>
    </location>
</feature>
<evidence type="ECO:0000256" key="1">
    <source>
        <dbReference type="SAM" id="Phobius"/>
    </source>
</evidence>
<keyword evidence="3" id="KW-1185">Reference proteome</keyword>
<dbReference type="Pfam" id="PF14329">
    <property type="entry name" value="DUF4386"/>
    <property type="match status" value="1"/>
</dbReference>
<evidence type="ECO:0000313" key="3">
    <source>
        <dbReference type="Proteomes" id="UP000237662"/>
    </source>
</evidence>
<feature type="transmembrane region" description="Helical" evidence="1">
    <location>
        <begin position="87"/>
        <end position="108"/>
    </location>
</feature>
<keyword evidence="1" id="KW-0472">Membrane</keyword>
<name>A0A2S6I8E9_9BACT</name>
<dbReference type="InterPro" id="IPR025495">
    <property type="entry name" value="DUF4386"/>
</dbReference>
<organism evidence="2 3">
    <name type="scientific">Neolewinella xylanilytica</name>
    <dbReference type="NCBI Taxonomy" id="1514080"/>
    <lineage>
        <taxon>Bacteria</taxon>
        <taxon>Pseudomonadati</taxon>
        <taxon>Bacteroidota</taxon>
        <taxon>Saprospiria</taxon>
        <taxon>Saprospirales</taxon>
        <taxon>Lewinellaceae</taxon>
        <taxon>Neolewinella</taxon>
    </lineage>
</organism>
<reference evidence="2 3" key="1">
    <citation type="submission" date="2018-02" db="EMBL/GenBank/DDBJ databases">
        <title>Genomic Encyclopedia of Archaeal and Bacterial Type Strains, Phase II (KMG-II): from individual species to whole genera.</title>
        <authorList>
            <person name="Goeker M."/>
        </authorList>
    </citation>
    <scope>NUCLEOTIDE SEQUENCE [LARGE SCALE GENOMIC DNA]</scope>
    <source>
        <strain evidence="2 3">DSM 29526</strain>
    </source>
</reference>
<dbReference type="Proteomes" id="UP000237662">
    <property type="component" value="Unassembled WGS sequence"/>
</dbReference>
<feature type="transmembrane region" description="Helical" evidence="1">
    <location>
        <begin position="207"/>
        <end position="226"/>
    </location>
</feature>
<accession>A0A2S6I8E9</accession>
<feature type="transmembrane region" description="Helical" evidence="1">
    <location>
        <begin position="170"/>
        <end position="187"/>
    </location>
</feature>
<dbReference type="PROSITE" id="PS51257">
    <property type="entry name" value="PROKAR_LIPOPROTEIN"/>
    <property type="match status" value="1"/>
</dbReference>
<keyword evidence="1" id="KW-1133">Transmembrane helix</keyword>